<dbReference type="Proteomes" id="UP000245250">
    <property type="component" value="Chromosome"/>
</dbReference>
<reference evidence="1 2" key="1">
    <citation type="submission" date="2018-05" db="EMBL/GenBank/DDBJ databases">
        <title>Genome sequencing of Flavobacterium sp. HYN0056.</title>
        <authorList>
            <person name="Yi H."/>
            <person name="Baek C."/>
        </authorList>
    </citation>
    <scope>NUCLEOTIDE SEQUENCE [LARGE SCALE GENOMIC DNA]</scope>
    <source>
        <strain evidence="1 2">HYN0056</strain>
    </source>
</reference>
<dbReference type="OrthoDB" id="982601at2"/>
<organism evidence="1 2">
    <name type="scientific">Flavobacterium crocinum</name>
    <dbReference type="NCBI Taxonomy" id="2183896"/>
    <lineage>
        <taxon>Bacteria</taxon>
        <taxon>Pseudomonadati</taxon>
        <taxon>Bacteroidota</taxon>
        <taxon>Flavobacteriia</taxon>
        <taxon>Flavobacteriales</taxon>
        <taxon>Flavobacteriaceae</taxon>
        <taxon>Flavobacterium</taxon>
    </lineage>
</organism>
<gene>
    <name evidence="1" type="ORF">HYN56_14065</name>
</gene>
<proteinExistence type="predicted"/>
<name>A0A2S1YMJ0_9FLAO</name>
<dbReference type="KEGG" id="fcr:HYN56_14065"/>
<evidence type="ECO:0000313" key="2">
    <source>
        <dbReference type="Proteomes" id="UP000245250"/>
    </source>
</evidence>
<keyword evidence="2" id="KW-1185">Reference proteome</keyword>
<evidence type="ECO:0000313" key="1">
    <source>
        <dbReference type="EMBL" id="AWK05299.1"/>
    </source>
</evidence>
<dbReference type="AlphaFoldDB" id="A0A2S1YMJ0"/>
<protein>
    <submittedName>
        <fullName evidence="1">Uncharacterized protein</fullName>
    </submittedName>
</protein>
<accession>A0A2S1YMJ0</accession>
<dbReference type="EMBL" id="CP029255">
    <property type="protein sequence ID" value="AWK05299.1"/>
    <property type="molecule type" value="Genomic_DNA"/>
</dbReference>
<dbReference type="RefSeq" id="WP_109192758.1">
    <property type="nucleotide sequence ID" value="NZ_CP029255.1"/>
</dbReference>
<sequence length="175" mass="20171">MAIWQYLLLVVPEDSIDSNYECIFKNNKTEYLPETDSFWNNFNGNIPSIISEFDQIIPKANWGNETCLNWKGNGNNDEDNDACICLSDDKSKIESFQFRIDLRKASNITDVLQSILSLCKKNHFILIDLKGEIFQPNLEDIFKSIKASNATRFLNDPIQFFEDLSKNNSNETRLG</sequence>